<dbReference type="RefSeq" id="WP_013182937.1">
    <property type="nucleotide sequence ID" value="NC_014225.1"/>
</dbReference>
<sequence>MIKRSKRPILLLEVMIAIALIVMAAIPLIYPYFYLLRTQRHFMDKVELDHAVNLHYVNLLEKLYKNEVSWASIVNELEFSISREELQSLPFKGSYRFKVENFKPKGEPGAALTLYLIGLDYLFVSPSEEKKGLKYHYDLFIARDLGDGQLPQGDEEEEQEESDQEESS</sequence>
<keyword evidence="2" id="KW-0812">Transmembrane</keyword>
<dbReference type="Proteomes" id="UP000001505">
    <property type="component" value="Chromosome"/>
</dbReference>
<feature type="region of interest" description="Disordered" evidence="1">
    <location>
        <begin position="146"/>
        <end position="168"/>
    </location>
</feature>
<keyword evidence="4" id="KW-1185">Reference proteome</keyword>
<name>D6YT49_WADCW</name>
<reference evidence="3 4" key="1">
    <citation type="journal article" date="2010" name="PLoS ONE">
        <title>The Waddlia genome: a window into chlamydial biology.</title>
        <authorList>
            <person name="Bertelli C."/>
            <person name="Collyn F."/>
            <person name="Croxatto A."/>
            <person name="Ruckert C."/>
            <person name="Polkinghorne A."/>
            <person name="Kebbi-Beghdadi C."/>
            <person name="Goesmann A."/>
            <person name="Vaughan L."/>
            <person name="Greub G."/>
        </authorList>
    </citation>
    <scope>NUCLEOTIDE SEQUENCE [LARGE SCALE GENOMIC DNA]</scope>
    <source>
        <strain evidence="4">ATCC VR-1470 / WSU 86-1044</strain>
    </source>
</reference>
<dbReference type="EMBL" id="CP001928">
    <property type="protein sequence ID" value="ADI39244.1"/>
    <property type="molecule type" value="Genomic_DNA"/>
</dbReference>
<gene>
    <name evidence="3" type="ordered locus">wcw_1907</name>
</gene>
<accession>D6YT49</accession>
<organism evidence="3 4">
    <name type="scientific">Waddlia chondrophila (strain ATCC VR-1470 / WSU 86-1044)</name>
    <dbReference type="NCBI Taxonomy" id="716544"/>
    <lineage>
        <taxon>Bacteria</taxon>
        <taxon>Pseudomonadati</taxon>
        <taxon>Chlamydiota</taxon>
        <taxon>Chlamydiia</taxon>
        <taxon>Parachlamydiales</taxon>
        <taxon>Waddliaceae</taxon>
        <taxon>Waddlia</taxon>
    </lineage>
</organism>
<keyword evidence="2" id="KW-1133">Transmembrane helix</keyword>
<evidence type="ECO:0000313" key="3">
    <source>
        <dbReference type="EMBL" id="ADI39244.1"/>
    </source>
</evidence>
<feature type="transmembrane region" description="Helical" evidence="2">
    <location>
        <begin position="9"/>
        <end position="33"/>
    </location>
</feature>
<proteinExistence type="predicted"/>
<dbReference type="HOGENOM" id="CLU_1609238_0_0_0"/>
<protein>
    <submittedName>
        <fullName evidence="3">Putative membrane protein</fullName>
    </submittedName>
</protein>
<dbReference type="STRING" id="716544.wcw_1907"/>
<dbReference type="KEGG" id="wch:wcw_1907"/>
<dbReference type="eggNOG" id="ENOG5033D5W">
    <property type="taxonomic scope" value="Bacteria"/>
</dbReference>
<keyword evidence="2" id="KW-0472">Membrane</keyword>
<evidence type="ECO:0000256" key="2">
    <source>
        <dbReference type="SAM" id="Phobius"/>
    </source>
</evidence>
<feature type="compositionally biased region" description="Acidic residues" evidence="1">
    <location>
        <begin position="153"/>
        <end position="168"/>
    </location>
</feature>
<dbReference type="AlphaFoldDB" id="D6YT49"/>
<evidence type="ECO:0000256" key="1">
    <source>
        <dbReference type="SAM" id="MobiDB-lite"/>
    </source>
</evidence>
<evidence type="ECO:0000313" key="4">
    <source>
        <dbReference type="Proteomes" id="UP000001505"/>
    </source>
</evidence>